<proteinExistence type="predicted"/>
<sequence length="204" mass="24260">MFKSSSETTVIFASGKSSSQWLEVLAEKEDAEDIKTYMDISIPDEMLKTFCSQFSLSRLLNKPPQFFDTKVYMNYKFRGQTYTATVYNYKTFSTDDTIHRQLTIKLSNDGFRYYSRKFIRSRVTQHKYSDWFVLGEDTFDDMKFLKSVTIDLDAKVVFYYNIKHKRIDIKFFCNGKEKSNDYPEILIIFEPGNPIYDEERSLRF</sequence>
<reference evidence="1" key="1">
    <citation type="submission" date="2020-05" db="EMBL/GenBank/DDBJ databases">
        <title>Phylogenomic resolution of chytrid fungi.</title>
        <authorList>
            <person name="Stajich J.E."/>
            <person name="Amses K."/>
            <person name="Simmons R."/>
            <person name="Seto K."/>
            <person name="Myers J."/>
            <person name="Bonds A."/>
            <person name="Quandt C.A."/>
            <person name="Barry K."/>
            <person name="Liu P."/>
            <person name="Grigoriev I."/>
            <person name="Longcore J.E."/>
            <person name="James T.Y."/>
        </authorList>
    </citation>
    <scope>NUCLEOTIDE SEQUENCE</scope>
    <source>
        <strain evidence="1">JEL0476</strain>
    </source>
</reference>
<dbReference type="AlphaFoldDB" id="A0AAD5XSE3"/>
<name>A0AAD5XSE3_9FUNG</name>
<organism evidence="1 2">
    <name type="scientific">Clydaea vesicula</name>
    <dbReference type="NCBI Taxonomy" id="447962"/>
    <lineage>
        <taxon>Eukaryota</taxon>
        <taxon>Fungi</taxon>
        <taxon>Fungi incertae sedis</taxon>
        <taxon>Chytridiomycota</taxon>
        <taxon>Chytridiomycota incertae sedis</taxon>
        <taxon>Chytridiomycetes</taxon>
        <taxon>Lobulomycetales</taxon>
        <taxon>Lobulomycetaceae</taxon>
        <taxon>Clydaea</taxon>
    </lineage>
</organism>
<protein>
    <submittedName>
        <fullName evidence="1">Uncharacterized protein</fullName>
    </submittedName>
</protein>
<dbReference type="Proteomes" id="UP001211065">
    <property type="component" value="Unassembled WGS sequence"/>
</dbReference>
<accession>A0AAD5XSE3</accession>
<evidence type="ECO:0000313" key="2">
    <source>
        <dbReference type="Proteomes" id="UP001211065"/>
    </source>
</evidence>
<evidence type="ECO:0000313" key="1">
    <source>
        <dbReference type="EMBL" id="KAJ3205100.1"/>
    </source>
</evidence>
<dbReference type="EMBL" id="JADGJW010001233">
    <property type="protein sequence ID" value="KAJ3205100.1"/>
    <property type="molecule type" value="Genomic_DNA"/>
</dbReference>
<gene>
    <name evidence="1" type="ORF">HK099_000920</name>
</gene>
<keyword evidence="2" id="KW-1185">Reference proteome</keyword>
<comment type="caution">
    <text evidence="1">The sequence shown here is derived from an EMBL/GenBank/DDBJ whole genome shotgun (WGS) entry which is preliminary data.</text>
</comment>